<dbReference type="InterPro" id="IPR053167">
    <property type="entry name" value="Spore_coat_component"/>
</dbReference>
<comment type="caution">
    <text evidence="3">The sequence shown here is derived from an EMBL/GenBank/DDBJ whole genome shotgun (WGS) entry which is preliminary data.</text>
</comment>
<dbReference type="RefSeq" id="WP_129469279.1">
    <property type="nucleotide sequence ID" value="NZ_SAWZ01000001.1"/>
</dbReference>
<dbReference type="Proteomes" id="UP000289784">
    <property type="component" value="Unassembled WGS sequence"/>
</dbReference>
<organism evidence="3 4">
    <name type="scientific">Pseudoxanthomonas composti</name>
    <dbReference type="NCBI Taxonomy" id="2137479"/>
    <lineage>
        <taxon>Bacteria</taxon>
        <taxon>Pseudomonadati</taxon>
        <taxon>Pseudomonadota</taxon>
        <taxon>Gammaproteobacteria</taxon>
        <taxon>Lysobacterales</taxon>
        <taxon>Lysobacteraceae</taxon>
        <taxon>Pseudoxanthomonas</taxon>
    </lineage>
</organism>
<accession>A0A4Q1K1C1</accession>
<dbReference type="PANTHER" id="PTHR37089">
    <property type="entry name" value="PROTEIN U-RELATED"/>
    <property type="match status" value="1"/>
</dbReference>
<protein>
    <submittedName>
        <fullName evidence="3">Spore coat U domain-containing protein</fullName>
    </submittedName>
</protein>
<proteinExistence type="predicted"/>
<dbReference type="Pfam" id="PF05229">
    <property type="entry name" value="SCPU"/>
    <property type="match status" value="2"/>
</dbReference>
<feature type="domain" description="Spore coat protein U/FanG" evidence="2">
    <location>
        <begin position="203"/>
        <end position="336"/>
    </location>
</feature>
<dbReference type="InterPro" id="IPR007893">
    <property type="entry name" value="Spore_coat_U/FanG"/>
</dbReference>
<keyword evidence="1" id="KW-0732">Signal</keyword>
<keyword evidence="4" id="KW-1185">Reference proteome</keyword>
<name>A0A4Q1K1C1_9GAMM</name>
<evidence type="ECO:0000313" key="3">
    <source>
        <dbReference type="EMBL" id="RXR08386.1"/>
    </source>
</evidence>
<evidence type="ECO:0000256" key="1">
    <source>
        <dbReference type="SAM" id="SignalP"/>
    </source>
</evidence>
<evidence type="ECO:0000313" key="4">
    <source>
        <dbReference type="Proteomes" id="UP000289784"/>
    </source>
</evidence>
<reference evidence="3 4" key="1">
    <citation type="submission" date="2019-01" db="EMBL/GenBank/DDBJ databases">
        <title>Pseudoxanthomonas composti sp. nov., isolated from compost.</title>
        <authorList>
            <person name="Yang G."/>
        </authorList>
    </citation>
    <scope>NUCLEOTIDE SEQUENCE [LARGE SCALE GENOMIC DNA]</scope>
    <source>
        <strain evidence="3 4">GSS15</strain>
    </source>
</reference>
<dbReference type="OrthoDB" id="8588792at2"/>
<dbReference type="EMBL" id="SAWZ01000001">
    <property type="protein sequence ID" value="RXR08386.1"/>
    <property type="molecule type" value="Genomic_DNA"/>
</dbReference>
<sequence>MTLPRALGWLLALALSLLAFDGQATTTCSAQVSTVAFGNVSATASTDTTAAITVTCTTGAVSVLGAVMVRMCLNIGEGAQGGGLGITPRRLVNAQSDSLQMQLYKDAARTQVWGSSLVGASATPLQFDLGYAVPLLGGSGSISQTLYARIPLQAGLAVGSDYLNQFAGGTTLLQYQYNEPLIGGAPIPASCTAGGLGGGSAAVAFNATAGVPSLCSISAASDLDFSAQPGIFATNRDYTSTLSMNCRRRTAWQIGLNNGQNAAGTTRRMANAAKTAFVPYELYRNSPRTQRWGNTLNTDTLSGTGSGGSENFIIYGRVPGPQNLAPGSYSDVVTVTVTY</sequence>
<gene>
    <name evidence="3" type="ORF">EPA99_00730</name>
</gene>
<evidence type="ECO:0000259" key="2">
    <source>
        <dbReference type="Pfam" id="PF05229"/>
    </source>
</evidence>
<feature type="signal peptide" evidence="1">
    <location>
        <begin position="1"/>
        <end position="24"/>
    </location>
</feature>
<dbReference type="SMART" id="SM00972">
    <property type="entry name" value="SCPU"/>
    <property type="match status" value="2"/>
</dbReference>
<dbReference type="PANTHER" id="PTHR37089:SF4">
    <property type="entry name" value="EXPORTED PROTEIN"/>
    <property type="match status" value="1"/>
</dbReference>
<feature type="domain" description="Spore coat protein U/FanG" evidence="2">
    <location>
        <begin position="23"/>
        <end position="159"/>
    </location>
</feature>
<dbReference type="AlphaFoldDB" id="A0A4Q1K1C1"/>
<feature type="chain" id="PRO_5020404057" evidence="1">
    <location>
        <begin position="25"/>
        <end position="339"/>
    </location>
</feature>